<dbReference type="RefSeq" id="WP_118934414.1">
    <property type="nucleotide sequence ID" value="NZ_CP061008.1"/>
</dbReference>
<comment type="caution">
    <text evidence="1">The sequence shown here is derived from an EMBL/GenBank/DDBJ whole genome shotgun (WGS) entry which is preliminary data.</text>
</comment>
<name>A0A424W5G6_ALCXX</name>
<reference evidence="1 2" key="1">
    <citation type="submission" date="2018-08" db="EMBL/GenBank/DDBJ databases">
        <title>Achromobacter xylosoxidans Genome sequencing and assembly.</title>
        <authorList>
            <person name="Wang R."/>
            <person name="Rensing C."/>
            <person name="Li Y."/>
        </authorList>
    </citation>
    <scope>NUCLEOTIDE SEQUENCE [LARGE SCALE GENOMIC DNA]</scope>
    <source>
        <strain evidence="1 2">GD003A</strain>
    </source>
</reference>
<dbReference type="OrthoDB" id="9135423at2"/>
<dbReference type="EMBL" id="QVXO01000065">
    <property type="protein sequence ID" value="RPJ88418.1"/>
    <property type="molecule type" value="Genomic_DNA"/>
</dbReference>
<proteinExistence type="predicted"/>
<dbReference type="AlphaFoldDB" id="A0A424W5G6"/>
<evidence type="ECO:0008006" key="3">
    <source>
        <dbReference type="Google" id="ProtNLM"/>
    </source>
</evidence>
<accession>A0A424W5G6</accession>
<evidence type="ECO:0000313" key="2">
    <source>
        <dbReference type="Proteomes" id="UP000285324"/>
    </source>
</evidence>
<evidence type="ECO:0000313" key="1">
    <source>
        <dbReference type="EMBL" id="RPJ88418.1"/>
    </source>
</evidence>
<organism evidence="1 2">
    <name type="scientific">Alcaligenes xylosoxydans xylosoxydans</name>
    <name type="common">Achromobacter xylosoxidans</name>
    <dbReference type="NCBI Taxonomy" id="85698"/>
    <lineage>
        <taxon>Bacteria</taxon>
        <taxon>Pseudomonadati</taxon>
        <taxon>Pseudomonadota</taxon>
        <taxon>Betaproteobacteria</taxon>
        <taxon>Burkholderiales</taxon>
        <taxon>Alcaligenaceae</taxon>
        <taxon>Achromobacter</taxon>
    </lineage>
</organism>
<gene>
    <name evidence="1" type="ORF">DY367_27820</name>
</gene>
<dbReference type="Proteomes" id="UP000285324">
    <property type="component" value="Unassembled WGS sequence"/>
</dbReference>
<sequence>MSEQVEKAAESTVDIARRWKLELELAKRMDEKWINRGKKIVKRYRDERAGTTGGNRYNILWSNVQTILPAIYAKAPKAEAVRRNKDNDPAARCAAEILERALQYEIDHYPDFDEAMRNAVQDRLLPGRGVAWVRYEQREIAVAEGAAPSQYEVKDCSAVDYVYWEDFRCSAARVWGEVTWIARRVYMARDEVKTRFGDFLAEKGKRAADVPLTHVPIGLDQMKDQGATYGDTEAMKKAEVWELWDKKTKAVYWVAQGFDDLLDIREDPYGLDEFWPCPKPLFSTQTSDTLVPVPDFALYQDQANELDMLTQRIGRLTQAVKVVGVYDASANGIQRMLAEGVDNTMIPVDNWAVFAEKGGVRGQVDWLPLEQIIKALNECYAAREQCKQVIYEITGISDIIRGATEASETATAQNIKRQFGSLRLRPRQQDVAMFASEILRIKAQLMMDVYSPESLIAMSGIMDTYDAEFVQQAIMLMKSEPMRAYRVEVAADSLIELDQEQEKASRTEFLGAASNFLRQAIPAATQSPEMAPLLGEMLMFGVRAFKGGREMEAAFQKFVDQMSQPKPDKPDPEQMKIQAEAQQKQMQMQADMQIEQAKLAAQMQADQAKMSAEMQVEHARMQMQAQVDINRQRAEAEQHAMKIRQEAELNAVKTQNDQLQAMNDMAFARWKAELDAATKIETANISAKAKVDNAATQAATNEISSEVRQ</sequence>
<protein>
    <recommendedName>
        <fullName evidence="3">Portal protein</fullName>
    </recommendedName>
</protein>